<sequence>MFAANKERVLTFVNTVVSVFGLYIAWIALHYASAHLYIYLCVPATVIGFVMSPFIAPSPHCQALRWAIYNGGNSIIAMWVLLGGWMMKFITPLH</sequence>
<proteinExistence type="predicted"/>
<reference evidence="2" key="1">
    <citation type="journal article" date="2020" name="Nature">
        <title>Giant virus diversity and host interactions through global metagenomics.</title>
        <authorList>
            <person name="Schulz F."/>
            <person name="Roux S."/>
            <person name="Paez-Espino D."/>
            <person name="Jungbluth S."/>
            <person name="Walsh D.A."/>
            <person name="Denef V.J."/>
            <person name="McMahon K.D."/>
            <person name="Konstantinidis K.T."/>
            <person name="Eloe-Fadrosh E.A."/>
            <person name="Kyrpides N.C."/>
            <person name="Woyke T."/>
        </authorList>
    </citation>
    <scope>NUCLEOTIDE SEQUENCE</scope>
    <source>
        <strain evidence="2">GVMAG-M-3300027708-5</strain>
    </source>
</reference>
<feature type="transmembrane region" description="Helical" evidence="1">
    <location>
        <begin position="12"/>
        <end position="31"/>
    </location>
</feature>
<feature type="transmembrane region" description="Helical" evidence="1">
    <location>
        <begin position="37"/>
        <end position="56"/>
    </location>
</feature>
<dbReference type="AlphaFoldDB" id="A0A6C0JK46"/>
<evidence type="ECO:0000256" key="1">
    <source>
        <dbReference type="SAM" id="Phobius"/>
    </source>
</evidence>
<keyword evidence="1" id="KW-0812">Transmembrane</keyword>
<feature type="transmembrane region" description="Helical" evidence="1">
    <location>
        <begin position="68"/>
        <end position="87"/>
    </location>
</feature>
<accession>A0A6C0JK46</accession>
<protein>
    <submittedName>
        <fullName evidence="2">Uncharacterized protein</fullName>
    </submittedName>
</protein>
<keyword evidence="1" id="KW-1133">Transmembrane helix</keyword>
<evidence type="ECO:0000313" key="2">
    <source>
        <dbReference type="EMBL" id="QHU05126.1"/>
    </source>
</evidence>
<name>A0A6C0JK46_9ZZZZ</name>
<dbReference type="EMBL" id="MN740407">
    <property type="protein sequence ID" value="QHU05126.1"/>
    <property type="molecule type" value="Genomic_DNA"/>
</dbReference>
<keyword evidence="1" id="KW-0472">Membrane</keyword>
<organism evidence="2">
    <name type="scientific">viral metagenome</name>
    <dbReference type="NCBI Taxonomy" id="1070528"/>
    <lineage>
        <taxon>unclassified sequences</taxon>
        <taxon>metagenomes</taxon>
        <taxon>organismal metagenomes</taxon>
    </lineage>
</organism>